<evidence type="ECO:0008006" key="3">
    <source>
        <dbReference type="Google" id="ProtNLM"/>
    </source>
</evidence>
<dbReference type="Proteomes" id="UP000824259">
    <property type="component" value="Unassembled WGS sequence"/>
</dbReference>
<dbReference type="EMBL" id="DWYR01000025">
    <property type="protein sequence ID" value="HJA99506.1"/>
    <property type="molecule type" value="Genomic_DNA"/>
</dbReference>
<name>A0A9D2L5A0_9BACT</name>
<evidence type="ECO:0000313" key="1">
    <source>
        <dbReference type="EMBL" id="HJA99506.1"/>
    </source>
</evidence>
<reference evidence="1" key="2">
    <citation type="submission" date="2021-04" db="EMBL/GenBank/DDBJ databases">
        <authorList>
            <person name="Gilroy R."/>
        </authorList>
    </citation>
    <scope>NUCLEOTIDE SEQUENCE</scope>
    <source>
        <strain evidence="1">CHK169-11906</strain>
    </source>
</reference>
<dbReference type="AlphaFoldDB" id="A0A9D2L5A0"/>
<accession>A0A9D2L5A0</accession>
<proteinExistence type="predicted"/>
<organism evidence="1 2">
    <name type="scientific">Candidatus Alistipes avicola</name>
    <dbReference type="NCBI Taxonomy" id="2838432"/>
    <lineage>
        <taxon>Bacteria</taxon>
        <taxon>Pseudomonadati</taxon>
        <taxon>Bacteroidota</taxon>
        <taxon>Bacteroidia</taxon>
        <taxon>Bacteroidales</taxon>
        <taxon>Rikenellaceae</taxon>
        <taxon>Alistipes</taxon>
    </lineage>
</organism>
<reference evidence="1" key="1">
    <citation type="journal article" date="2021" name="PeerJ">
        <title>Extensive microbial diversity within the chicken gut microbiome revealed by metagenomics and culture.</title>
        <authorList>
            <person name="Gilroy R."/>
            <person name="Ravi A."/>
            <person name="Getino M."/>
            <person name="Pursley I."/>
            <person name="Horton D.L."/>
            <person name="Alikhan N.F."/>
            <person name="Baker D."/>
            <person name="Gharbi K."/>
            <person name="Hall N."/>
            <person name="Watson M."/>
            <person name="Adriaenssens E.M."/>
            <person name="Foster-Nyarko E."/>
            <person name="Jarju S."/>
            <person name="Secka A."/>
            <person name="Antonio M."/>
            <person name="Oren A."/>
            <person name="Chaudhuri R.R."/>
            <person name="La Ragione R."/>
            <person name="Hildebrand F."/>
            <person name="Pallen M.J."/>
        </authorList>
    </citation>
    <scope>NUCLEOTIDE SEQUENCE</scope>
    <source>
        <strain evidence="1">CHK169-11906</strain>
    </source>
</reference>
<comment type="caution">
    <text evidence="1">The sequence shown here is derived from an EMBL/GenBank/DDBJ whole genome shotgun (WGS) entry which is preliminary data.</text>
</comment>
<gene>
    <name evidence="1" type="ORF">H9779_07920</name>
</gene>
<evidence type="ECO:0000313" key="2">
    <source>
        <dbReference type="Proteomes" id="UP000824259"/>
    </source>
</evidence>
<sequence length="167" mass="18618">MAGFKEYMAHRGERGAVDLSELGALVDRYEWFTVARLLRMKQSGESDSRIRILSSARLMPIYGLPIDREALGALSAEDLIDRFLQEGGHRIVAEEGEVTEEIRTEAEIGEEDDLVTEELAEIYLSQGLSEQAIAIYRKLSLLNPEKSVYFASLIDKIKQASGKPAKG</sequence>
<protein>
    <recommendedName>
        <fullName evidence="3">Tetratricopeptide repeat protein</fullName>
    </recommendedName>
</protein>